<dbReference type="Ensembl" id="ENSCINT00000027182.2">
    <property type="protein sequence ID" value="ENSCINP00000026936.2"/>
    <property type="gene ID" value="ENSCING00000015052.2"/>
</dbReference>
<reference evidence="1" key="2">
    <citation type="submission" date="2025-08" db="UniProtKB">
        <authorList>
            <consortium name="Ensembl"/>
        </authorList>
    </citation>
    <scope>IDENTIFICATION</scope>
</reference>
<dbReference type="AlphaFoldDB" id="F6S8G5"/>
<sequence length="81" mass="9748">EECHTEECNILSRIVQKCHDQHPFGKFRGSCHAEEVRVQVCYKNERIARRAQHNQEARIRAQKREEAIKEFKKWKENRGKS</sequence>
<keyword evidence="2" id="KW-1185">Reference proteome</keyword>
<evidence type="ECO:0008006" key="3">
    <source>
        <dbReference type="Google" id="ProtNLM"/>
    </source>
</evidence>
<dbReference type="Proteomes" id="UP000008144">
    <property type="component" value="Unassembled WGS sequence"/>
</dbReference>
<protein>
    <recommendedName>
        <fullName evidence="3">COX assembly mitochondrial protein</fullName>
    </recommendedName>
</protein>
<accession>F6S8G5</accession>
<evidence type="ECO:0000313" key="2">
    <source>
        <dbReference type="Proteomes" id="UP000008144"/>
    </source>
</evidence>
<evidence type="ECO:0000313" key="1">
    <source>
        <dbReference type="Ensembl" id="ENSCINP00000026936.2"/>
    </source>
</evidence>
<reference evidence="1" key="3">
    <citation type="submission" date="2025-09" db="UniProtKB">
        <authorList>
            <consortium name="Ensembl"/>
        </authorList>
    </citation>
    <scope>IDENTIFICATION</scope>
</reference>
<dbReference type="GO" id="GO:0005739">
    <property type="term" value="C:mitochondrion"/>
    <property type="evidence" value="ECO:0000318"/>
    <property type="project" value="GO_Central"/>
</dbReference>
<name>F6S8G5_CIOIN</name>
<proteinExistence type="predicted"/>
<reference evidence="2" key="1">
    <citation type="journal article" date="2002" name="Science">
        <title>The draft genome of Ciona intestinalis: insights into chordate and vertebrate origins.</title>
        <authorList>
            <person name="Dehal P."/>
            <person name="Satou Y."/>
            <person name="Campbell R.K."/>
            <person name="Chapman J."/>
            <person name="Degnan B."/>
            <person name="De Tomaso A."/>
            <person name="Davidson B."/>
            <person name="Di Gregorio A."/>
            <person name="Gelpke M."/>
            <person name="Goodstein D.M."/>
            <person name="Harafuji N."/>
            <person name="Hastings K.E."/>
            <person name="Ho I."/>
            <person name="Hotta K."/>
            <person name="Huang W."/>
            <person name="Kawashima T."/>
            <person name="Lemaire P."/>
            <person name="Martinez D."/>
            <person name="Meinertzhagen I.A."/>
            <person name="Necula S."/>
            <person name="Nonaka M."/>
            <person name="Putnam N."/>
            <person name="Rash S."/>
            <person name="Saiga H."/>
            <person name="Satake M."/>
            <person name="Terry A."/>
            <person name="Yamada L."/>
            <person name="Wang H.G."/>
            <person name="Awazu S."/>
            <person name="Azumi K."/>
            <person name="Boore J."/>
            <person name="Branno M."/>
            <person name="Chin-Bow S."/>
            <person name="DeSantis R."/>
            <person name="Doyle S."/>
            <person name="Francino P."/>
            <person name="Keys D.N."/>
            <person name="Haga S."/>
            <person name="Hayashi H."/>
            <person name="Hino K."/>
            <person name="Imai K.S."/>
            <person name="Inaba K."/>
            <person name="Kano S."/>
            <person name="Kobayashi K."/>
            <person name="Kobayashi M."/>
            <person name="Lee B.I."/>
            <person name="Makabe K.W."/>
            <person name="Manohar C."/>
            <person name="Matassi G."/>
            <person name="Medina M."/>
            <person name="Mochizuki Y."/>
            <person name="Mount S."/>
            <person name="Morishita T."/>
            <person name="Miura S."/>
            <person name="Nakayama A."/>
            <person name="Nishizaka S."/>
            <person name="Nomoto H."/>
            <person name="Ohta F."/>
            <person name="Oishi K."/>
            <person name="Rigoutsos I."/>
            <person name="Sano M."/>
            <person name="Sasaki A."/>
            <person name="Sasakura Y."/>
            <person name="Shoguchi E."/>
            <person name="Shin-i T."/>
            <person name="Spagnuolo A."/>
            <person name="Stainier D."/>
            <person name="Suzuki M.M."/>
            <person name="Tassy O."/>
            <person name="Takatori N."/>
            <person name="Tokuoka M."/>
            <person name="Yagi K."/>
            <person name="Yoshizaki F."/>
            <person name="Wada S."/>
            <person name="Zhang C."/>
            <person name="Hyatt P.D."/>
            <person name="Larimer F."/>
            <person name="Detter C."/>
            <person name="Doggett N."/>
            <person name="Glavina T."/>
            <person name="Hawkins T."/>
            <person name="Richardson P."/>
            <person name="Lucas S."/>
            <person name="Kohara Y."/>
            <person name="Levine M."/>
            <person name="Satoh N."/>
            <person name="Rokhsar D.S."/>
        </authorList>
    </citation>
    <scope>NUCLEOTIDE SEQUENCE [LARGE SCALE GENOMIC DNA]</scope>
</reference>
<dbReference type="HOGENOM" id="CLU_169286_2_0_1"/>
<organism evidence="1 2">
    <name type="scientific">Ciona intestinalis</name>
    <name type="common">Transparent sea squirt</name>
    <name type="synonym">Ascidia intestinalis</name>
    <dbReference type="NCBI Taxonomy" id="7719"/>
    <lineage>
        <taxon>Eukaryota</taxon>
        <taxon>Metazoa</taxon>
        <taxon>Chordata</taxon>
        <taxon>Tunicata</taxon>
        <taxon>Ascidiacea</taxon>
        <taxon>Phlebobranchia</taxon>
        <taxon>Cionidae</taxon>
        <taxon>Ciona</taxon>
    </lineage>
</organism>
<dbReference type="FunCoup" id="F6S8G5">
    <property type="interactions" value="39"/>
</dbReference>
<dbReference type="InParanoid" id="F6S8G5"/>